<evidence type="ECO:0000256" key="3">
    <source>
        <dbReference type="ARBA" id="ARBA00022723"/>
    </source>
</evidence>
<keyword evidence="5" id="KW-0378">Hydrolase</keyword>
<dbReference type="SUPFAM" id="SSF53187">
    <property type="entry name" value="Zn-dependent exopeptidases"/>
    <property type="match status" value="1"/>
</dbReference>
<evidence type="ECO:0000259" key="8">
    <source>
        <dbReference type="Pfam" id="PF04389"/>
    </source>
</evidence>
<protein>
    <recommendedName>
        <fullName evidence="8">Peptidase M28 domain-containing protein</fullName>
    </recommendedName>
</protein>
<keyword evidence="3" id="KW-0479">Metal-binding</keyword>
<evidence type="ECO:0000256" key="2">
    <source>
        <dbReference type="ARBA" id="ARBA00022670"/>
    </source>
</evidence>
<dbReference type="InterPro" id="IPR007484">
    <property type="entry name" value="Peptidase_M28"/>
</dbReference>
<sequence length="572" mass="60728">MKRIISTVPAFAAALALSACATTTGMNDTASLDIPAVAAGTISEATMKNITRTLSSDEFEGRMPGTIGEEKTVALLIERFKAAGLQPGNGNSWVQNVPLVEITGRDFAPLTIRGGSGGSTGDMKLDFAKDWVGVSYREDARTVLDDSELVFVGYGIDAPEKGWNDYAGIDMTGKTAVILVNDPDFGAETLEGDFNGKAMTYYGRWTYKYEEAAEKGAAGAIIIHDTAPASYGWNVVESSWSGPQAYAQRGANAPALTQMNGWVQKDAAAKIMAAAGKDLNALSAAAKRKGFRAVPLGLTASTSFSNDIKTYESQNVIAILPGSRRPDEYVMHTAHWDHLGRCTPAPDGDDICNGAVDNATGTAALVALAEAHAKAGAPDRSLAFLAVTAEEQGLLGADYYAANPVLPLAQTVGGINMDAFQVAGVAKDVTVVGPNKSQLDQFLNAALVTDGRVATPNPKPEAGYYYRSDHFAFAKRGVPMLYIDGGEDLVAGGVMAGAEVARDYTENRYHGPKDEFNENWDWSGVMADLQLFYRIGRSLAMSTSWPNWNPGDEFRQTRDESCAAADGEGCGS</sequence>
<organism evidence="9 10">
    <name type="scientific">Alteripontixanthobacter maritimus</name>
    <dbReference type="NCBI Taxonomy" id="2161824"/>
    <lineage>
        <taxon>Bacteria</taxon>
        <taxon>Pseudomonadati</taxon>
        <taxon>Pseudomonadota</taxon>
        <taxon>Alphaproteobacteria</taxon>
        <taxon>Sphingomonadales</taxon>
        <taxon>Erythrobacteraceae</taxon>
        <taxon>Alteripontixanthobacter</taxon>
    </lineage>
</organism>
<evidence type="ECO:0000313" key="9">
    <source>
        <dbReference type="EMBL" id="RDC61269.1"/>
    </source>
</evidence>
<dbReference type="SUPFAM" id="SSF52025">
    <property type="entry name" value="PA domain"/>
    <property type="match status" value="1"/>
</dbReference>
<keyword evidence="10" id="KW-1185">Reference proteome</keyword>
<dbReference type="Pfam" id="PF04389">
    <property type="entry name" value="Peptidase_M28"/>
    <property type="match status" value="1"/>
</dbReference>
<name>A0A369QED3_9SPHN</name>
<accession>A0A369QED3</accession>
<gene>
    <name evidence="9" type="ORF">HME9302_02490</name>
</gene>
<evidence type="ECO:0000313" key="10">
    <source>
        <dbReference type="Proteomes" id="UP000253727"/>
    </source>
</evidence>
<feature type="signal peptide" evidence="7">
    <location>
        <begin position="1"/>
        <end position="21"/>
    </location>
</feature>
<dbReference type="PANTHER" id="PTHR12147:SF56">
    <property type="entry name" value="AMINOPEPTIDASE YDR415C-RELATED"/>
    <property type="match status" value="1"/>
</dbReference>
<evidence type="ECO:0000256" key="7">
    <source>
        <dbReference type="SAM" id="SignalP"/>
    </source>
</evidence>
<keyword evidence="6" id="KW-0862">Zinc</keyword>
<dbReference type="InterPro" id="IPR046450">
    <property type="entry name" value="PA_dom_sf"/>
</dbReference>
<reference evidence="9 10" key="1">
    <citation type="submission" date="2018-04" db="EMBL/GenBank/DDBJ databases">
        <title>Altererythrobacter sp. HME9302 genome sequencing and assembly.</title>
        <authorList>
            <person name="Kang H."/>
            <person name="Kim H."/>
            <person name="Joh K."/>
        </authorList>
    </citation>
    <scope>NUCLEOTIDE SEQUENCE [LARGE SCALE GENOMIC DNA]</scope>
    <source>
        <strain evidence="9 10">HME9302</strain>
    </source>
</reference>
<dbReference type="InterPro" id="IPR045175">
    <property type="entry name" value="M28_fam"/>
</dbReference>
<dbReference type="Gene3D" id="3.50.30.30">
    <property type="match status" value="1"/>
</dbReference>
<evidence type="ECO:0000256" key="6">
    <source>
        <dbReference type="ARBA" id="ARBA00022833"/>
    </source>
</evidence>
<dbReference type="RefSeq" id="WP_181815771.1">
    <property type="nucleotide sequence ID" value="NZ_QBKA01000002.1"/>
</dbReference>
<dbReference type="Gene3D" id="3.40.630.10">
    <property type="entry name" value="Zn peptidases"/>
    <property type="match status" value="1"/>
</dbReference>
<keyword evidence="4 7" id="KW-0732">Signal</keyword>
<keyword evidence="1" id="KW-0031">Aminopeptidase</keyword>
<proteinExistence type="predicted"/>
<dbReference type="GO" id="GO:0046872">
    <property type="term" value="F:metal ion binding"/>
    <property type="evidence" value="ECO:0007669"/>
    <property type="project" value="UniProtKB-KW"/>
</dbReference>
<comment type="caution">
    <text evidence="9">The sequence shown here is derived from an EMBL/GenBank/DDBJ whole genome shotgun (WGS) entry which is preliminary data.</text>
</comment>
<dbReference type="EMBL" id="QBKA01000002">
    <property type="protein sequence ID" value="RDC61269.1"/>
    <property type="molecule type" value="Genomic_DNA"/>
</dbReference>
<dbReference type="PANTHER" id="PTHR12147">
    <property type="entry name" value="METALLOPEPTIDASE M28 FAMILY MEMBER"/>
    <property type="match status" value="1"/>
</dbReference>
<feature type="chain" id="PRO_5016994219" description="Peptidase M28 domain-containing protein" evidence="7">
    <location>
        <begin position="22"/>
        <end position="572"/>
    </location>
</feature>
<dbReference type="GO" id="GO:0008235">
    <property type="term" value="F:metalloexopeptidase activity"/>
    <property type="evidence" value="ECO:0007669"/>
    <property type="project" value="InterPro"/>
</dbReference>
<dbReference type="Proteomes" id="UP000253727">
    <property type="component" value="Unassembled WGS sequence"/>
</dbReference>
<feature type="domain" description="Peptidase M28" evidence="8">
    <location>
        <begin position="315"/>
        <end position="528"/>
    </location>
</feature>
<dbReference type="PROSITE" id="PS51257">
    <property type="entry name" value="PROKAR_LIPOPROTEIN"/>
    <property type="match status" value="1"/>
</dbReference>
<evidence type="ECO:0000256" key="5">
    <source>
        <dbReference type="ARBA" id="ARBA00022801"/>
    </source>
</evidence>
<keyword evidence="2" id="KW-0645">Protease</keyword>
<evidence type="ECO:0000256" key="4">
    <source>
        <dbReference type="ARBA" id="ARBA00022729"/>
    </source>
</evidence>
<dbReference type="AlphaFoldDB" id="A0A369QED3"/>
<dbReference type="GO" id="GO:0004177">
    <property type="term" value="F:aminopeptidase activity"/>
    <property type="evidence" value="ECO:0007669"/>
    <property type="project" value="UniProtKB-KW"/>
</dbReference>
<dbReference type="GO" id="GO:0006508">
    <property type="term" value="P:proteolysis"/>
    <property type="evidence" value="ECO:0007669"/>
    <property type="project" value="UniProtKB-KW"/>
</dbReference>
<evidence type="ECO:0000256" key="1">
    <source>
        <dbReference type="ARBA" id="ARBA00022438"/>
    </source>
</evidence>